<evidence type="ECO:0000313" key="3">
    <source>
        <dbReference type="EMBL" id="GGA77201.1"/>
    </source>
</evidence>
<evidence type="ECO:0000256" key="1">
    <source>
        <dbReference type="ARBA" id="ARBA00006987"/>
    </source>
</evidence>
<proteinExistence type="inferred from homology"/>
<dbReference type="PANTHER" id="PTHR42928:SF5">
    <property type="entry name" value="BLR1237 PROTEIN"/>
    <property type="match status" value="1"/>
</dbReference>
<accession>A0A916S1Q5</accession>
<sequence>MRKALLFCVLTAMSVSPAMAEWPMDKTMTIVVPRPEGTGGDVLARIIADGLMKKWGNTIVIENLSDDGGNAGQLHVVQSPPDGYTWIHTSPAPGVNNHLTSSKPLPYKFEDFSAVTLTNETEMVMVVRPDSPVDDLAGLIALAKEKPGSLKYAHPGKGTYSHMTGLALQELAGVQFEMVPMRGAAREMQPKLAAAEIDVIVDQAPVYMALIKEGKVKPLATVGAERSSLLPDVPTFVETGIQFTAAPWYGMQGSSKVPPEITEAFAKAVAEVLADPANQERLEKGGFTPRTTTPAEFAAMLDDEIKKWKPVVEKYNVWTD</sequence>
<dbReference type="Proteomes" id="UP000636264">
    <property type="component" value="Unassembled WGS sequence"/>
</dbReference>
<protein>
    <submittedName>
        <fullName evidence="3">MFS transporter</fullName>
    </submittedName>
</protein>
<feature type="chain" id="PRO_5037410380" evidence="2">
    <location>
        <begin position="21"/>
        <end position="320"/>
    </location>
</feature>
<dbReference type="CDD" id="cd07012">
    <property type="entry name" value="PBP2_Bug_TTT"/>
    <property type="match status" value="1"/>
</dbReference>
<name>A0A916S1Q5_9HYPH</name>
<dbReference type="EMBL" id="BMIF01000012">
    <property type="protein sequence ID" value="GGA77201.1"/>
    <property type="molecule type" value="Genomic_DNA"/>
</dbReference>
<evidence type="ECO:0000313" key="4">
    <source>
        <dbReference type="Proteomes" id="UP000636264"/>
    </source>
</evidence>
<feature type="signal peptide" evidence="2">
    <location>
        <begin position="1"/>
        <end position="20"/>
    </location>
</feature>
<reference evidence="3" key="1">
    <citation type="journal article" date="2014" name="Int. J. Syst. Evol. Microbiol.">
        <title>Complete genome sequence of Corynebacterium casei LMG S-19264T (=DSM 44701T), isolated from a smear-ripened cheese.</title>
        <authorList>
            <consortium name="US DOE Joint Genome Institute (JGI-PGF)"/>
            <person name="Walter F."/>
            <person name="Albersmeier A."/>
            <person name="Kalinowski J."/>
            <person name="Ruckert C."/>
        </authorList>
    </citation>
    <scope>NUCLEOTIDE SEQUENCE</scope>
    <source>
        <strain evidence="3">CGMCC 1.15320</strain>
    </source>
</reference>
<evidence type="ECO:0000256" key="2">
    <source>
        <dbReference type="SAM" id="SignalP"/>
    </source>
</evidence>
<reference evidence="3" key="2">
    <citation type="submission" date="2020-09" db="EMBL/GenBank/DDBJ databases">
        <authorList>
            <person name="Sun Q."/>
            <person name="Zhou Y."/>
        </authorList>
    </citation>
    <scope>NUCLEOTIDE SEQUENCE</scope>
    <source>
        <strain evidence="3">CGMCC 1.15320</strain>
    </source>
</reference>
<dbReference type="PIRSF" id="PIRSF017082">
    <property type="entry name" value="YflP"/>
    <property type="match status" value="1"/>
</dbReference>
<keyword evidence="4" id="KW-1185">Reference proteome</keyword>
<dbReference type="PANTHER" id="PTHR42928">
    <property type="entry name" value="TRICARBOXYLATE-BINDING PROTEIN"/>
    <property type="match status" value="1"/>
</dbReference>
<dbReference type="InterPro" id="IPR005064">
    <property type="entry name" value="BUG"/>
</dbReference>
<comment type="similarity">
    <text evidence="1">Belongs to the UPF0065 (bug) family.</text>
</comment>
<keyword evidence="2" id="KW-0732">Signal</keyword>
<dbReference type="InterPro" id="IPR042100">
    <property type="entry name" value="Bug_dom1"/>
</dbReference>
<dbReference type="Gene3D" id="3.40.190.150">
    <property type="entry name" value="Bordetella uptake gene, domain 1"/>
    <property type="match status" value="1"/>
</dbReference>
<gene>
    <name evidence="3" type="ORF">GCM10011385_34160</name>
</gene>
<comment type="caution">
    <text evidence="3">The sequence shown here is derived from an EMBL/GenBank/DDBJ whole genome shotgun (WGS) entry which is preliminary data.</text>
</comment>
<dbReference type="RefSeq" id="WP_188722310.1">
    <property type="nucleotide sequence ID" value="NZ_BMIF01000012.1"/>
</dbReference>
<dbReference type="AlphaFoldDB" id="A0A916S1Q5"/>
<organism evidence="3 4">
    <name type="scientific">Nitratireductor aestuarii</name>
    <dbReference type="NCBI Taxonomy" id="1735103"/>
    <lineage>
        <taxon>Bacteria</taxon>
        <taxon>Pseudomonadati</taxon>
        <taxon>Pseudomonadota</taxon>
        <taxon>Alphaproteobacteria</taxon>
        <taxon>Hyphomicrobiales</taxon>
        <taxon>Phyllobacteriaceae</taxon>
        <taxon>Nitratireductor</taxon>
    </lineage>
</organism>
<dbReference type="Gene3D" id="3.40.190.10">
    <property type="entry name" value="Periplasmic binding protein-like II"/>
    <property type="match status" value="1"/>
</dbReference>
<dbReference type="Pfam" id="PF03401">
    <property type="entry name" value="TctC"/>
    <property type="match status" value="1"/>
</dbReference>
<dbReference type="SUPFAM" id="SSF53850">
    <property type="entry name" value="Periplasmic binding protein-like II"/>
    <property type="match status" value="1"/>
</dbReference>